<keyword evidence="4 6" id="KW-0928">Hypersensitive response elicitation</keyword>
<evidence type="ECO:0000256" key="5">
    <source>
        <dbReference type="ARBA" id="ARBA00023157"/>
    </source>
</evidence>
<dbReference type="HOGENOM" id="CLU_143837_0_0_1"/>
<keyword evidence="7" id="KW-0732">Signal</keyword>
<keyword evidence="9" id="KW-1185">Reference proteome</keyword>
<reference evidence="9" key="1">
    <citation type="journal article" date="2009" name="Nature">
        <title>Genome sequence and analysis of the Irish potato famine pathogen Phytophthora infestans.</title>
        <authorList>
            <consortium name="The Broad Institute Genome Sequencing Platform"/>
            <person name="Haas B.J."/>
            <person name="Kamoun S."/>
            <person name="Zody M.C."/>
            <person name="Jiang R.H."/>
            <person name="Handsaker R.E."/>
            <person name="Cano L.M."/>
            <person name="Grabherr M."/>
            <person name="Kodira C.D."/>
            <person name="Raffaele S."/>
            <person name="Torto-Alalibo T."/>
            <person name="Bozkurt T.O."/>
            <person name="Ah-Fong A.M."/>
            <person name="Alvarado L."/>
            <person name="Anderson V.L."/>
            <person name="Armstrong M.R."/>
            <person name="Avrova A."/>
            <person name="Baxter L."/>
            <person name="Beynon J."/>
            <person name="Boevink P.C."/>
            <person name="Bollmann S.R."/>
            <person name="Bos J.I."/>
            <person name="Bulone V."/>
            <person name="Cai G."/>
            <person name="Cakir C."/>
            <person name="Carrington J.C."/>
            <person name="Chawner M."/>
            <person name="Conti L."/>
            <person name="Costanzo S."/>
            <person name="Ewan R."/>
            <person name="Fahlgren N."/>
            <person name="Fischbach M.A."/>
            <person name="Fugelstad J."/>
            <person name="Gilroy E.M."/>
            <person name="Gnerre S."/>
            <person name="Green P.J."/>
            <person name="Grenville-Briggs L.J."/>
            <person name="Griffith J."/>
            <person name="Grunwald N.J."/>
            <person name="Horn K."/>
            <person name="Horner N.R."/>
            <person name="Hu C.H."/>
            <person name="Huitema E."/>
            <person name="Jeong D.H."/>
            <person name="Jones A.M."/>
            <person name="Jones J.D."/>
            <person name="Jones R.W."/>
            <person name="Karlsson E.K."/>
            <person name="Kunjeti S.G."/>
            <person name="Lamour K."/>
            <person name="Liu Z."/>
            <person name="Ma L."/>
            <person name="Maclean D."/>
            <person name="Chibucos M.C."/>
            <person name="McDonald H."/>
            <person name="McWalters J."/>
            <person name="Meijer H.J."/>
            <person name="Morgan W."/>
            <person name="Morris P.F."/>
            <person name="Munro C.A."/>
            <person name="O'Neill K."/>
            <person name="Ospina-Giraldo M."/>
            <person name="Pinzon A."/>
            <person name="Pritchard L."/>
            <person name="Ramsahoye B."/>
            <person name="Ren Q."/>
            <person name="Restrepo S."/>
            <person name="Roy S."/>
            <person name="Sadanandom A."/>
            <person name="Savidor A."/>
            <person name="Schornack S."/>
            <person name="Schwartz D.C."/>
            <person name="Schumann U.D."/>
            <person name="Schwessinger B."/>
            <person name="Seyer L."/>
            <person name="Sharpe T."/>
            <person name="Silvar C."/>
            <person name="Song J."/>
            <person name="Studholme D.J."/>
            <person name="Sykes S."/>
            <person name="Thines M."/>
            <person name="van de Vondervoort P.J."/>
            <person name="Phuntumart V."/>
            <person name="Wawra S."/>
            <person name="Weide R."/>
            <person name="Win J."/>
            <person name="Young C."/>
            <person name="Zhou S."/>
            <person name="Fry W."/>
            <person name="Meyers B.C."/>
            <person name="van West P."/>
            <person name="Ristaino J."/>
            <person name="Govers F."/>
            <person name="Birch P.R."/>
            <person name="Whisson S.C."/>
            <person name="Judelson H.S."/>
            <person name="Nusbaum C."/>
        </authorList>
    </citation>
    <scope>NUCLEOTIDE SEQUENCE [LARGE SCALE GENOMIC DNA]</scope>
    <source>
        <strain evidence="9">T30-4</strain>
    </source>
</reference>
<evidence type="ECO:0000256" key="1">
    <source>
        <dbReference type="ARBA" id="ARBA00004613"/>
    </source>
</evidence>
<dbReference type="InParanoid" id="D0N4Q0"/>
<dbReference type="InterPro" id="IPR002200">
    <property type="entry name" value="Elicitin"/>
</dbReference>
<evidence type="ECO:0000313" key="8">
    <source>
        <dbReference type="EMBL" id="EEY69858.1"/>
    </source>
</evidence>
<dbReference type="Pfam" id="PF00964">
    <property type="entry name" value="Elicitin"/>
    <property type="match status" value="1"/>
</dbReference>
<sequence length="149" mass="15496">MPLLLFWLSILFIASSVSADDCTIEQISAVASNSHVDPCAKAMEFVEILSLAALSSDQVKLFCASGPCMALYDDVRTMGLGDCTIPSTGTSMQKDIFEPVTEACGSSGSPSSSTDAEVEVDEASSISSSSTITVSIVGYVGVTLSVMLF</sequence>
<evidence type="ECO:0000256" key="6">
    <source>
        <dbReference type="RuleBase" id="RU368111"/>
    </source>
</evidence>
<dbReference type="VEuPathDB" id="FungiDB:PITG_06373"/>
<comment type="function">
    <text evidence="6">Induces local and distal defense responses (incompatible hypersensitive reaction) in plants from the solanaceae and cruciferae families. Elicits leaf necrosis and causes the accumulation of pathogenesis-related proteins. Might interact with the lipidic molecules of the plasma membrane.</text>
</comment>
<proteinExistence type="inferred from homology"/>
<dbReference type="EMBL" id="DS028125">
    <property type="protein sequence ID" value="EEY69858.1"/>
    <property type="molecule type" value="Genomic_DNA"/>
</dbReference>
<evidence type="ECO:0000256" key="3">
    <source>
        <dbReference type="ARBA" id="ARBA00022525"/>
    </source>
</evidence>
<dbReference type="SMART" id="SM01187">
    <property type="entry name" value="Elicitin"/>
    <property type="match status" value="1"/>
</dbReference>
<dbReference type="InterPro" id="IPR036470">
    <property type="entry name" value="Elicitin_sf"/>
</dbReference>
<dbReference type="Gene3D" id="1.10.239.10">
    <property type="entry name" value="Elicitin domain"/>
    <property type="match status" value="1"/>
</dbReference>
<dbReference type="RefSeq" id="XP_002998505.1">
    <property type="nucleotide sequence ID" value="XM_002998459.1"/>
</dbReference>
<evidence type="ECO:0000313" key="9">
    <source>
        <dbReference type="Proteomes" id="UP000006643"/>
    </source>
</evidence>
<accession>D0N4Q0</accession>
<dbReference type="GO" id="GO:0005576">
    <property type="term" value="C:extracellular region"/>
    <property type="evidence" value="ECO:0007669"/>
    <property type="project" value="UniProtKB-SubCell"/>
</dbReference>
<dbReference type="AlphaFoldDB" id="D0N4Q0"/>
<keyword evidence="5 6" id="KW-1015">Disulfide bond</keyword>
<comment type="similarity">
    <text evidence="2 6">Belongs to the elicitin family.</text>
</comment>
<dbReference type="eggNOG" id="ENOG502RGI7">
    <property type="taxonomic scope" value="Eukaryota"/>
</dbReference>
<feature type="signal peptide" evidence="7">
    <location>
        <begin position="1"/>
        <end position="19"/>
    </location>
</feature>
<comment type="subcellular location">
    <subcellularLocation>
        <location evidence="1 6">Secreted</location>
    </subcellularLocation>
</comment>
<evidence type="ECO:0000256" key="2">
    <source>
        <dbReference type="ARBA" id="ARBA00009544"/>
    </source>
</evidence>
<dbReference type="SUPFAM" id="SSF48647">
    <property type="entry name" value="Fungal elicitin"/>
    <property type="match status" value="1"/>
</dbReference>
<name>D0N4Q0_PHYIT</name>
<dbReference type="OMA" id="CTIEQIS"/>
<organism evidence="8 9">
    <name type="scientific">Phytophthora infestans (strain T30-4)</name>
    <name type="common">Potato late blight agent</name>
    <dbReference type="NCBI Taxonomy" id="403677"/>
    <lineage>
        <taxon>Eukaryota</taxon>
        <taxon>Sar</taxon>
        <taxon>Stramenopiles</taxon>
        <taxon>Oomycota</taxon>
        <taxon>Peronosporomycetes</taxon>
        <taxon>Peronosporales</taxon>
        <taxon>Peronosporaceae</taxon>
        <taxon>Phytophthora</taxon>
    </lineage>
</organism>
<dbReference type="GO" id="GO:0052040">
    <property type="term" value="P:symbiont-mediated perturbation of host programmed cell death"/>
    <property type="evidence" value="ECO:0007669"/>
    <property type="project" value="UniProtKB-UniRule"/>
</dbReference>
<dbReference type="KEGG" id="pif:PITG_06373"/>
<keyword evidence="3 6" id="KW-0964">Secreted</keyword>
<dbReference type="GeneID" id="9471522"/>
<dbReference type="Proteomes" id="UP000006643">
    <property type="component" value="Unassembled WGS sequence"/>
</dbReference>
<feature type="chain" id="PRO_5003011691" description="Elicitin" evidence="7">
    <location>
        <begin position="20"/>
        <end position="149"/>
    </location>
</feature>
<evidence type="ECO:0000256" key="4">
    <source>
        <dbReference type="ARBA" id="ARBA00022978"/>
    </source>
</evidence>
<evidence type="ECO:0000256" key="7">
    <source>
        <dbReference type="SAM" id="SignalP"/>
    </source>
</evidence>
<protein>
    <recommendedName>
        <fullName evidence="6">Elicitin</fullName>
    </recommendedName>
</protein>
<dbReference type="OrthoDB" id="115918at2759"/>
<gene>
    <name evidence="8" type="ORF">PITG_06373</name>
</gene>